<comment type="caution">
    <text evidence="2">The sequence shown here is derived from an EMBL/GenBank/DDBJ whole genome shotgun (WGS) entry which is preliminary data.</text>
</comment>
<proteinExistence type="predicted"/>
<gene>
    <name evidence="2" type="ORF">N0F65_008606</name>
</gene>
<feature type="compositionally biased region" description="Basic residues" evidence="1">
    <location>
        <begin position="77"/>
        <end position="86"/>
    </location>
</feature>
<feature type="region of interest" description="Disordered" evidence="1">
    <location>
        <begin position="182"/>
        <end position="207"/>
    </location>
</feature>
<accession>A0AAV2Z378</accession>
<dbReference type="Proteomes" id="UP001146120">
    <property type="component" value="Unassembled WGS sequence"/>
</dbReference>
<protein>
    <submittedName>
        <fullName evidence="2">Uncharacterized protein</fullName>
    </submittedName>
</protein>
<sequence length="308" mass="34765">MIITPDVFVSSGMEAAEHLEVKKLRLEKELRRRSQDFRDLMSTRNSDIQEEYARMLKELEEQVELLTQQVASEKARKQQFKRRRKRGREDDSEVDAQANAKARDLHHENEQMKHHIEEFTHNIRQLQTSYTALERELNGANAEPSTDPLPAADVAAEEALASEVATLKQEVELLRRTKADAEELAARKASEKSEPNDPAPKDAMEEEATTLRDQLSEISSQLSASSVRLQSLLRSLAPAPSIGSLMTRLHQQLATKDDTQPGKRKTVEMDVFLKSCPSADEGRKAIELMKTLQLIYCYEASGVIALAD</sequence>
<evidence type="ECO:0000313" key="2">
    <source>
        <dbReference type="EMBL" id="DAZ99863.1"/>
    </source>
</evidence>
<dbReference type="AlphaFoldDB" id="A0AAV2Z378"/>
<reference evidence="2" key="2">
    <citation type="journal article" date="2023" name="Microbiol Resour">
        <title>Decontamination and Annotation of the Draft Genome Sequence of the Oomycete Lagenidium giganteum ARSEF 373.</title>
        <authorList>
            <person name="Morgan W.R."/>
            <person name="Tartar A."/>
        </authorList>
    </citation>
    <scope>NUCLEOTIDE SEQUENCE</scope>
    <source>
        <strain evidence="2">ARSEF 373</strain>
    </source>
</reference>
<organism evidence="2 3">
    <name type="scientific">Lagenidium giganteum</name>
    <dbReference type="NCBI Taxonomy" id="4803"/>
    <lineage>
        <taxon>Eukaryota</taxon>
        <taxon>Sar</taxon>
        <taxon>Stramenopiles</taxon>
        <taxon>Oomycota</taxon>
        <taxon>Peronosporomycetes</taxon>
        <taxon>Pythiales</taxon>
        <taxon>Pythiaceae</taxon>
    </lineage>
</organism>
<feature type="region of interest" description="Disordered" evidence="1">
    <location>
        <begin position="70"/>
        <end position="105"/>
    </location>
</feature>
<evidence type="ECO:0000256" key="1">
    <source>
        <dbReference type="SAM" id="MobiDB-lite"/>
    </source>
</evidence>
<feature type="compositionally biased region" description="Basic and acidic residues" evidence="1">
    <location>
        <begin position="182"/>
        <end position="203"/>
    </location>
</feature>
<reference evidence="2" key="1">
    <citation type="submission" date="2022-11" db="EMBL/GenBank/DDBJ databases">
        <authorList>
            <person name="Morgan W.R."/>
            <person name="Tartar A."/>
        </authorList>
    </citation>
    <scope>NUCLEOTIDE SEQUENCE</scope>
    <source>
        <strain evidence="2">ARSEF 373</strain>
    </source>
</reference>
<keyword evidence="3" id="KW-1185">Reference proteome</keyword>
<name>A0AAV2Z378_9STRA</name>
<dbReference type="EMBL" id="DAKRPA010000075">
    <property type="protein sequence ID" value="DAZ99863.1"/>
    <property type="molecule type" value="Genomic_DNA"/>
</dbReference>
<evidence type="ECO:0000313" key="3">
    <source>
        <dbReference type="Proteomes" id="UP001146120"/>
    </source>
</evidence>